<sequence>MLDDVERRKPGELRLPKGMGLLTNITIGERGEPLIVDENPYNDFTYEECKMWVLMPIVHPRTFKAIAIDSPLYNRLLCMSFQYDKNLLPRMITSRGYVVIYTLITRIRNILREIGKPPQTRKQLENSIHKLSLQPKKGILSRIAKMVFRQK</sequence>
<dbReference type="AlphaFoldDB" id="A0A6C0LDL4"/>
<proteinExistence type="predicted"/>
<accession>A0A6C0LDL4</accession>
<organism evidence="1">
    <name type="scientific">viral metagenome</name>
    <dbReference type="NCBI Taxonomy" id="1070528"/>
    <lineage>
        <taxon>unclassified sequences</taxon>
        <taxon>metagenomes</taxon>
        <taxon>organismal metagenomes</taxon>
    </lineage>
</organism>
<protein>
    <submittedName>
        <fullName evidence="1">Uncharacterized protein</fullName>
    </submittedName>
</protein>
<name>A0A6C0LDL4_9ZZZZ</name>
<evidence type="ECO:0000313" key="1">
    <source>
        <dbReference type="EMBL" id="QHU29039.1"/>
    </source>
</evidence>
<reference evidence="1" key="1">
    <citation type="journal article" date="2020" name="Nature">
        <title>Giant virus diversity and host interactions through global metagenomics.</title>
        <authorList>
            <person name="Schulz F."/>
            <person name="Roux S."/>
            <person name="Paez-Espino D."/>
            <person name="Jungbluth S."/>
            <person name="Walsh D.A."/>
            <person name="Denef V.J."/>
            <person name="McMahon K.D."/>
            <person name="Konstantinidis K.T."/>
            <person name="Eloe-Fadrosh E.A."/>
            <person name="Kyrpides N.C."/>
            <person name="Woyke T."/>
        </authorList>
    </citation>
    <scope>NUCLEOTIDE SEQUENCE</scope>
    <source>
        <strain evidence="1">GVMAG-M-3300027804-47</strain>
    </source>
</reference>
<dbReference type="EMBL" id="MN740480">
    <property type="protein sequence ID" value="QHU29039.1"/>
    <property type="molecule type" value="Genomic_DNA"/>
</dbReference>